<dbReference type="Pfam" id="PF03626">
    <property type="entry name" value="COX4_pro"/>
    <property type="match status" value="1"/>
</dbReference>
<evidence type="ECO:0000256" key="2">
    <source>
        <dbReference type="ARBA" id="ARBA00008079"/>
    </source>
</evidence>
<evidence type="ECO:0000256" key="3">
    <source>
        <dbReference type="ARBA" id="ARBA00022475"/>
    </source>
</evidence>
<dbReference type="GO" id="GO:0009486">
    <property type="term" value="F:cytochrome bo3 ubiquinol oxidase activity"/>
    <property type="evidence" value="ECO:0007669"/>
    <property type="project" value="TreeGrafter"/>
</dbReference>
<reference evidence="8 9" key="1">
    <citation type="submission" date="2021-02" db="EMBL/GenBank/DDBJ databases">
        <title>Alicyclobacillus curvatus sp. nov. and Alicyclobacillus mengziensis sp. nov., two acidophilic bacteria isolated from acid mine drainage.</title>
        <authorList>
            <person name="Huang Y."/>
        </authorList>
    </citation>
    <scope>NUCLEOTIDE SEQUENCE [LARGE SCALE GENOMIC DNA]</scope>
    <source>
        <strain evidence="8 9">S30H14</strain>
    </source>
</reference>
<dbReference type="GO" id="GO:0019646">
    <property type="term" value="P:aerobic electron transport chain"/>
    <property type="evidence" value="ECO:0007669"/>
    <property type="project" value="TreeGrafter"/>
</dbReference>
<evidence type="ECO:0000256" key="7">
    <source>
        <dbReference type="SAM" id="Phobius"/>
    </source>
</evidence>
<evidence type="ECO:0000256" key="4">
    <source>
        <dbReference type="ARBA" id="ARBA00022692"/>
    </source>
</evidence>
<gene>
    <name evidence="8" type="ORF">JZ786_18595</name>
</gene>
<dbReference type="GO" id="GO:0005886">
    <property type="term" value="C:plasma membrane"/>
    <property type="evidence" value="ECO:0007669"/>
    <property type="project" value="UniProtKB-SubCell"/>
</dbReference>
<evidence type="ECO:0000256" key="5">
    <source>
        <dbReference type="ARBA" id="ARBA00022989"/>
    </source>
</evidence>
<protein>
    <submittedName>
        <fullName evidence="8">Cytochrome C oxidase subunit IV family protein</fullName>
    </submittedName>
</protein>
<dbReference type="PANTHER" id="PTHR36835:SF1">
    <property type="entry name" value="CYTOCHROME BO(3) UBIQUINOL OXIDASE SUBUNIT 4"/>
    <property type="match status" value="1"/>
</dbReference>
<dbReference type="KEGG" id="afx:JZ786_18595"/>
<dbReference type="PANTHER" id="PTHR36835">
    <property type="entry name" value="CYTOCHROME BO(3) UBIQUINOL OXIDASE SUBUNIT 4"/>
    <property type="match status" value="1"/>
</dbReference>
<dbReference type="GO" id="GO:0015078">
    <property type="term" value="F:proton transmembrane transporter activity"/>
    <property type="evidence" value="ECO:0007669"/>
    <property type="project" value="TreeGrafter"/>
</dbReference>
<comment type="subcellular location">
    <subcellularLocation>
        <location evidence="1">Cell membrane</location>
        <topology evidence="1">Multi-pass membrane protein</topology>
    </subcellularLocation>
</comment>
<keyword evidence="6 7" id="KW-0472">Membrane</keyword>
<comment type="similarity">
    <text evidence="2">Belongs to the cytochrome c oxidase bacterial subunit 4 family.</text>
</comment>
<dbReference type="InterPro" id="IPR005171">
    <property type="entry name" value="Cyt_c_oxidase_su4_prok"/>
</dbReference>
<feature type="transmembrane region" description="Helical" evidence="7">
    <location>
        <begin position="29"/>
        <end position="50"/>
    </location>
</feature>
<dbReference type="AlphaFoldDB" id="A0A9X7Z9T4"/>
<accession>A0A9X7Z9T4</accession>
<dbReference type="GO" id="GO:0009319">
    <property type="term" value="C:cytochrome o ubiquinol oxidase complex"/>
    <property type="evidence" value="ECO:0007669"/>
    <property type="project" value="TreeGrafter"/>
</dbReference>
<dbReference type="InterPro" id="IPR050968">
    <property type="entry name" value="Cytochrome_c_oxidase_bac_sub4"/>
</dbReference>
<dbReference type="EMBL" id="CP071182">
    <property type="protein sequence ID" value="QSO49981.1"/>
    <property type="molecule type" value="Genomic_DNA"/>
</dbReference>
<proteinExistence type="inferred from homology"/>
<sequence>MPLIGFVLSIVLTLIALWAVMNHVMTNARLVSLIMVLAVIQIGIQLFFFMHVTESKGRPWHIWLLGLGFAMVFAVAAGSLWIMTFGAESY</sequence>
<feature type="transmembrane region" description="Helical" evidence="7">
    <location>
        <begin position="62"/>
        <end position="83"/>
    </location>
</feature>
<keyword evidence="4 7" id="KW-0812">Transmembrane</keyword>
<dbReference type="GO" id="GO:0015990">
    <property type="term" value="P:electron transport coupled proton transport"/>
    <property type="evidence" value="ECO:0007669"/>
    <property type="project" value="TreeGrafter"/>
</dbReference>
<dbReference type="Proteomes" id="UP000663505">
    <property type="component" value="Chromosome"/>
</dbReference>
<keyword evidence="3" id="KW-1003">Cell membrane</keyword>
<keyword evidence="5 7" id="KW-1133">Transmembrane helix</keyword>
<keyword evidence="9" id="KW-1185">Reference proteome</keyword>
<evidence type="ECO:0000256" key="1">
    <source>
        <dbReference type="ARBA" id="ARBA00004651"/>
    </source>
</evidence>
<evidence type="ECO:0000256" key="6">
    <source>
        <dbReference type="ARBA" id="ARBA00023136"/>
    </source>
</evidence>
<evidence type="ECO:0000313" key="8">
    <source>
        <dbReference type="EMBL" id="QSO49981.1"/>
    </source>
</evidence>
<name>A0A9X7Z9T4_9BACL</name>
<evidence type="ECO:0000313" key="9">
    <source>
        <dbReference type="Proteomes" id="UP000663505"/>
    </source>
</evidence>
<organism evidence="8 9">
    <name type="scientific">Alicyclobacillus mengziensis</name>
    <dbReference type="NCBI Taxonomy" id="2931921"/>
    <lineage>
        <taxon>Bacteria</taxon>
        <taxon>Bacillati</taxon>
        <taxon>Bacillota</taxon>
        <taxon>Bacilli</taxon>
        <taxon>Bacillales</taxon>
        <taxon>Alicyclobacillaceae</taxon>
        <taxon>Alicyclobacillus</taxon>
    </lineage>
</organism>